<dbReference type="EMBL" id="HG970334">
    <property type="protein sequence ID" value="SCB64947.1"/>
    <property type="molecule type" value="Genomic_DNA"/>
</dbReference>
<keyword evidence="4" id="KW-1185">Reference proteome</keyword>
<reference evidence="4" key="1">
    <citation type="journal article" date="2007" name="Science">
        <title>The Fusarium graminearum genome reveals a link between localized polymorphism and pathogen specialization.</title>
        <authorList>
            <person name="Cuomo C.A."/>
            <person name="Gueldener U."/>
            <person name="Xu J.-R."/>
            <person name="Trail F."/>
            <person name="Turgeon B.G."/>
            <person name="Di Pietro A."/>
            <person name="Walton J.D."/>
            <person name="Ma L.-J."/>
            <person name="Baker S.E."/>
            <person name="Rep M."/>
            <person name="Adam G."/>
            <person name="Antoniw J."/>
            <person name="Baldwin T."/>
            <person name="Calvo S.E."/>
            <person name="Chang Y.-L."/>
            <person name="DeCaprio D."/>
            <person name="Gale L.R."/>
            <person name="Gnerre S."/>
            <person name="Goswami R.S."/>
            <person name="Hammond-Kosack K."/>
            <person name="Harris L.J."/>
            <person name="Hilburn K."/>
            <person name="Kennell J.C."/>
            <person name="Kroken S."/>
            <person name="Magnuson J.K."/>
            <person name="Mannhaupt G."/>
            <person name="Mauceli E.W."/>
            <person name="Mewes H.-W."/>
            <person name="Mitterbauer R."/>
            <person name="Muehlbauer G."/>
            <person name="Muensterkoetter M."/>
            <person name="Nelson D."/>
            <person name="O'Donnell K."/>
            <person name="Ouellet T."/>
            <person name="Qi W."/>
            <person name="Quesneville H."/>
            <person name="Roncero M.I.G."/>
            <person name="Seong K.-Y."/>
            <person name="Tetko I.V."/>
            <person name="Urban M."/>
            <person name="Waalwijk C."/>
            <person name="Ward T.J."/>
            <person name="Yao J."/>
            <person name="Birren B.W."/>
            <person name="Kistler H.C."/>
        </authorList>
    </citation>
    <scope>NUCLEOTIDE SEQUENCE [LARGE SCALE GENOMIC DNA]</scope>
    <source>
        <strain evidence="4">ATCC MYA-4620 / CBS 123657 / FGSC 9075 / NRRL 31084 / PH-1</strain>
    </source>
</reference>
<keyword evidence="2" id="KW-0732">Signal</keyword>
<organism evidence="3 4">
    <name type="scientific">Gibberella zeae (strain ATCC MYA-4620 / CBS 123657 / FGSC 9075 / NRRL 31084 / PH-1)</name>
    <name type="common">Wheat head blight fungus</name>
    <name type="synonym">Fusarium graminearum</name>
    <dbReference type="NCBI Taxonomy" id="229533"/>
    <lineage>
        <taxon>Eukaryota</taxon>
        <taxon>Fungi</taxon>
        <taxon>Dikarya</taxon>
        <taxon>Ascomycota</taxon>
        <taxon>Pezizomycotina</taxon>
        <taxon>Sordariomycetes</taxon>
        <taxon>Hypocreomycetidae</taxon>
        <taxon>Hypocreales</taxon>
        <taxon>Nectriaceae</taxon>
        <taxon>Fusarium</taxon>
    </lineage>
</organism>
<evidence type="ECO:0000313" key="3">
    <source>
        <dbReference type="EMBL" id="SCB64947.1"/>
    </source>
</evidence>
<protein>
    <submittedName>
        <fullName evidence="3">Chromosome 3, complete genome</fullName>
    </submittedName>
</protein>
<feature type="chain" id="PRO_5008687572" evidence="2">
    <location>
        <begin position="21"/>
        <end position="216"/>
    </location>
</feature>
<feature type="compositionally biased region" description="Polar residues" evidence="1">
    <location>
        <begin position="130"/>
        <end position="142"/>
    </location>
</feature>
<dbReference type="Proteomes" id="UP000070720">
    <property type="component" value="Chromosome 3"/>
</dbReference>
<sequence length="216" mass="22000">MAILISHLILGFSLIGLVKSLDSSVGPDSVCGYINGDIDLALDCSSRSCGFLSILGHSNRYVGCCDGANCAIPTVCIESGTAPNDYTVECTDDSLPACATYTWPGFGAEGYFCAPSRTTITVIAEKTAGDETTSAIEPSDATTAPLPEPTDGGETDYSTADGHPQPTLDGGPNLGTEHDLSSQQRIGAGVGSGVSGGLLLLFFAIFGCLPAPQAAP</sequence>
<evidence type="ECO:0000256" key="1">
    <source>
        <dbReference type="SAM" id="MobiDB-lite"/>
    </source>
</evidence>
<evidence type="ECO:0000313" key="4">
    <source>
        <dbReference type="Proteomes" id="UP000070720"/>
    </source>
</evidence>
<feature type="region of interest" description="Disordered" evidence="1">
    <location>
        <begin position="128"/>
        <end position="182"/>
    </location>
</feature>
<reference evidence="3 4" key="3">
    <citation type="journal article" date="2015" name="BMC Genomics">
        <title>The completed genome sequence of the pathogenic ascomycete fungus Fusarium graminearum.</title>
        <authorList>
            <person name="King R."/>
            <person name="Urban M."/>
            <person name="Hammond-Kosack M.C."/>
            <person name="Hassani-Pak K."/>
            <person name="Hammond-Kosack K.E."/>
        </authorList>
    </citation>
    <scope>NUCLEOTIDE SEQUENCE [LARGE SCALE GENOMIC DNA]</scope>
    <source>
        <strain evidence="4">ATCC MYA-4620 / CBS 123657 / FGSC 9075 / NRRL 31084 / PH-1</strain>
    </source>
</reference>
<dbReference type="InParanoid" id="A0A1C3YKN7"/>
<accession>A0A1C3YKN7</accession>
<reference evidence="4" key="2">
    <citation type="journal article" date="2010" name="Nature">
        <title>Comparative genomics reveals mobile pathogenicity chromosomes in Fusarium.</title>
        <authorList>
            <person name="Ma L.J."/>
            <person name="van der Does H.C."/>
            <person name="Borkovich K.A."/>
            <person name="Coleman J.J."/>
            <person name="Daboussi M.J."/>
            <person name="Di Pietro A."/>
            <person name="Dufresne M."/>
            <person name="Freitag M."/>
            <person name="Grabherr M."/>
            <person name="Henrissat B."/>
            <person name="Houterman P.M."/>
            <person name="Kang S."/>
            <person name="Shim W.B."/>
            <person name="Woloshuk C."/>
            <person name="Xie X."/>
            <person name="Xu J.R."/>
            <person name="Antoniw J."/>
            <person name="Baker S.E."/>
            <person name="Bluhm B.H."/>
            <person name="Breakspear A."/>
            <person name="Brown D.W."/>
            <person name="Butchko R.A."/>
            <person name="Chapman S."/>
            <person name="Coulson R."/>
            <person name="Coutinho P.M."/>
            <person name="Danchin E.G."/>
            <person name="Diener A."/>
            <person name="Gale L.R."/>
            <person name="Gardiner D.M."/>
            <person name="Goff S."/>
            <person name="Hammond-Kosack K.E."/>
            <person name="Hilburn K."/>
            <person name="Hua-Van A."/>
            <person name="Jonkers W."/>
            <person name="Kazan K."/>
            <person name="Kodira C.D."/>
            <person name="Koehrsen M."/>
            <person name="Kumar L."/>
            <person name="Lee Y.H."/>
            <person name="Li L."/>
            <person name="Manners J.M."/>
            <person name="Miranda-Saavedra D."/>
            <person name="Mukherjee M."/>
            <person name="Park G."/>
            <person name="Park J."/>
            <person name="Park S.Y."/>
            <person name="Proctor R.H."/>
            <person name="Regev A."/>
            <person name="Ruiz-Roldan M.C."/>
            <person name="Sain D."/>
            <person name="Sakthikumar S."/>
            <person name="Sykes S."/>
            <person name="Schwartz D.C."/>
            <person name="Turgeon B.G."/>
            <person name="Wapinski I."/>
            <person name="Yoder O."/>
            <person name="Young S."/>
            <person name="Zeng Q."/>
            <person name="Zhou S."/>
            <person name="Galagan J."/>
            <person name="Cuomo C.A."/>
            <person name="Kistler H.C."/>
            <person name="Rep M."/>
        </authorList>
    </citation>
    <scope>GENOME REANNOTATION</scope>
    <source>
        <strain evidence="4">ATCC MYA-4620 / CBS 123657 / FGSC 9075 / NRRL 31084 / PH-1</strain>
    </source>
</reference>
<dbReference type="VEuPathDB" id="FungiDB:FGRAMPH1_01G20465"/>
<feature type="signal peptide" evidence="2">
    <location>
        <begin position="1"/>
        <end position="20"/>
    </location>
</feature>
<dbReference type="AlphaFoldDB" id="A0A1C3YKN7"/>
<evidence type="ECO:0000256" key="2">
    <source>
        <dbReference type="SAM" id="SignalP"/>
    </source>
</evidence>
<proteinExistence type="predicted"/>
<name>A0A1C3YKN7_GIBZE</name>
<gene>
    <name evidence="3" type="ORF">FGRAMPH1_01T20465</name>
</gene>